<accession>A0A9P8RJW9</accession>
<evidence type="ECO:0000256" key="1">
    <source>
        <dbReference type="SAM" id="MobiDB-lite"/>
    </source>
</evidence>
<organism evidence="2 3">
    <name type="scientific">Truncatella angustata</name>
    <dbReference type="NCBI Taxonomy" id="152316"/>
    <lineage>
        <taxon>Eukaryota</taxon>
        <taxon>Fungi</taxon>
        <taxon>Dikarya</taxon>
        <taxon>Ascomycota</taxon>
        <taxon>Pezizomycotina</taxon>
        <taxon>Sordariomycetes</taxon>
        <taxon>Xylariomycetidae</taxon>
        <taxon>Amphisphaeriales</taxon>
        <taxon>Sporocadaceae</taxon>
        <taxon>Truncatella</taxon>
    </lineage>
</organism>
<keyword evidence="3" id="KW-1185">Reference proteome</keyword>
<dbReference type="RefSeq" id="XP_045952157.1">
    <property type="nucleotide sequence ID" value="XM_046100994.1"/>
</dbReference>
<feature type="region of interest" description="Disordered" evidence="1">
    <location>
        <begin position="76"/>
        <end position="109"/>
    </location>
</feature>
<dbReference type="GeneID" id="70129886"/>
<gene>
    <name evidence="2" type="ORF">BKA67DRAFT_541826</name>
</gene>
<evidence type="ECO:0000313" key="2">
    <source>
        <dbReference type="EMBL" id="KAH6645643.1"/>
    </source>
</evidence>
<evidence type="ECO:0000313" key="3">
    <source>
        <dbReference type="Proteomes" id="UP000758603"/>
    </source>
</evidence>
<proteinExistence type="predicted"/>
<protein>
    <submittedName>
        <fullName evidence="2">Uncharacterized protein</fullName>
    </submittedName>
</protein>
<dbReference type="EMBL" id="JAGPXC010000011">
    <property type="protein sequence ID" value="KAH6645643.1"/>
    <property type="molecule type" value="Genomic_DNA"/>
</dbReference>
<sequence length="228" mass="25392">MDISSRSRNKAEILQTILLSYNIQESGEWKDMSDTSKYHLCLLISMLSRSSSPITPINRSTGSCWSIADRSLSLNSSDQRSIRRSDRNVRSLRIPGDDKQETREVQDNQQTNVGLAILHHAYGKDDGNDTEVSTGFATSFASSFTSISHEEQISPQCQPKMPRSPPSPSSSRKFKKHVPSSKSRSIIALSVRLLMMPDQPDEPKARPRTQGHSGHAAYVLRASHRAQA</sequence>
<dbReference type="Proteomes" id="UP000758603">
    <property type="component" value="Unassembled WGS sequence"/>
</dbReference>
<name>A0A9P8RJW9_9PEZI</name>
<feature type="compositionally biased region" description="Basic and acidic residues" evidence="1">
    <location>
        <begin position="80"/>
        <end position="106"/>
    </location>
</feature>
<comment type="caution">
    <text evidence="2">The sequence shown here is derived from an EMBL/GenBank/DDBJ whole genome shotgun (WGS) entry which is preliminary data.</text>
</comment>
<dbReference type="AlphaFoldDB" id="A0A9P8RJW9"/>
<feature type="region of interest" description="Disordered" evidence="1">
    <location>
        <begin position="147"/>
        <end position="228"/>
    </location>
</feature>
<reference evidence="2" key="1">
    <citation type="journal article" date="2021" name="Nat. Commun.">
        <title>Genetic determinants of endophytism in the Arabidopsis root mycobiome.</title>
        <authorList>
            <person name="Mesny F."/>
            <person name="Miyauchi S."/>
            <person name="Thiergart T."/>
            <person name="Pickel B."/>
            <person name="Atanasova L."/>
            <person name="Karlsson M."/>
            <person name="Huettel B."/>
            <person name="Barry K.W."/>
            <person name="Haridas S."/>
            <person name="Chen C."/>
            <person name="Bauer D."/>
            <person name="Andreopoulos W."/>
            <person name="Pangilinan J."/>
            <person name="LaButti K."/>
            <person name="Riley R."/>
            <person name="Lipzen A."/>
            <person name="Clum A."/>
            <person name="Drula E."/>
            <person name="Henrissat B."/>
            <person name="Kohler A."/>
            <person name="Grigoriev I.V."/>
            <person name="Martin F.M."/>
            <person name="Hacquard S."/>
        </authorList>
    </citation>
    <scope>NUCLEOTIDE SEQUENCE</scope>
    <source>
        <strain evidence="2">MPI-SDFR-AT-0073</strain>
    </source>
</reference>